<proteinExistence type="predicted"/>
<name>A0A4Z2HCU8_9TELE</name>
<evidence type="ECO:0000313" key="1">
    <source>
        <dbReference type="EMBL" id="TNN63586.1"/>
    </source>
</evidence>
<protein>
    <submittedName>
        <fullName evidence="1">Uncharacterized protein</fullName>
    </submittedName>
</protein>
<sequence>MLQTEDHFGRLPDCTGAGAVRFHQPPAGGGRAPPRGLAGRVHRVHRDTDSLHHLLSAAALHRCTVGRLFLSKHSAQARDCLVGNIPERQFRGKHLVLFLKACSCSILLLASYTTGSSSPFAPAKRV</sequence>
<accession>A0A4Z2HCU8</accession>
<gene>
    <name evidence="1" type="ORF">EYF80_026238</name>
</gene>
<evidence type="ECO:0000313" key="2">
    <source>
        <dbReference type="Proteomes" id="UP000314294"/>
    </source>
</evidence>
<comment type="caution">
    <text evidence="1">The sequence shown here is derived from an EMBL/GenBank/DDBJ whole genome shotgun (WGS) entry which is preliminary data.</text>
</comment>
<dbReference type="EMBL" id="SRLO01000270">
    <property type="protein sequence ID" value="TNN63586.1"/>
    <property type="molecule type" value="Genomic_DNA"/>
</dbReference>
<keyword evidence="2" id="KW-1185">Reference proteome</keyword>
<reference evidence="1 2" key="1">
    <citation type="submission" date="2019-03" db="EMBL/GenBank/DDBJ databases">
        <title>First draft genome of Liparis tanakae, snailfish: a comprehensive survey of snailfish specific genes.</title>
        <authorList>
            <person name="Kim W."/>
            <person name="Song I."/>
            <person name="Jeong J.-H."/>
            <person name="Kim D."/>
            <person name="Kim S."/>
            <person name="Ryu S."/>
            <person name="Song J.Y."/>
            <person name="Lee S.K."/>
        </authorList>
    </citation>
    <scope>NUCLEOTIDE SEQUENCE [LARGE SCALE GENOMIC DNA]</scope>
    <source>
        <tissue evidence="1">Muscle</tissue>
    </source>
</reference>
<organism evidence="1 2">
    <name type="scientific">Liparis tanakae</name>
    <name type="common">Tanaka's snailfish</name>
    <dbReference type="NCBI Taxonomy" id="230148"/>
    <lineage>
        <taxon>Eukaryota</taxon>
        <taxon>Metazoa</taxon>
        <taxon>Chordata</taxon>
        <taxon>Craniata</taxon>
        <taxon>Vertebrata</taxon>
        <taxon>Euteleostomi</taxon>
        <taxon>Actinopterygii</taxon>
        <taxon>Neopterygii</taxon>
        <taxon>Teleostei</taxon>
        <taxon>Neoteleostei</taxon>
        <taxon>Acanthomorphata</taxon>
        <taxon>Eupercaria</taxon>
        <taxon>Perciformes</taxon>
        <taxon>Cottioidei</taxon>
        <taxon>Cottales</taxon>
        <taxon>Liparidae</taxon>
        <taxon>Liparis</taxon>
    </lineage>
</organism>
<dbReference type="AlphaFoldDB" id="A0A4Z2HCU8"/>
<dbReference type="Proteomes" id="UP000314294">
    <property type="component" value="Unassembled WGS sequence"/>
</dbReference>